<dbReference type="Gene3D" id="3.40.50.1820">
    <property type="entry name" value="alpha/beta hydrolase"/>
    <property type="match status" value="1"/>
</dbReference>
<dbReference type="EMBL" id="QPIZ01000006">
    <property type="protein sequence ID" value="RCW37357.1"/>
    <property type="molecule type" value="Genomic_DNA"/>
</dbReference>
<dbReference type="Proteomes" id="UP000252733">
    <property type="component" value="Unassembled WGS sequence"/>
</dbReference>
<name>A0A368V835_9BACT</name>
<organism evidence="3 4">
    <name type="scientific">Marinilabilia salmonicolor</name>
    <dbReference type="NCBI Taxonomy" id="989"/>
    <lineage>
        <taxon>Bacteria</taxon>
        <taxon>Pseudomonadati</taxon>
        <taxon>Bacteroidota</taxon>
        <taxon>Bacteroidia</taxon>
        <taxon>Marinilabiliales</taxon>
        <taxon>Marinilabiliaceae</taxon>
        <taxon>Marinilabilia</taxon>
    </lineage>
</organism>
<dbReference type="InterPro" id="IPR050300">
    <property type="entry name" value="GDXG_lipolytic_enzyme"/>
</dbReference>
<reference evidence="3 4" key="1">
    <citation type="submission" date="2018-07" db="EMBL/GenBank/DDBJ databases">
        <title>Freshwater and sediment microbial communities from various areas in North America, analyzing microbe dynamics in response to fracking.</title>
        <authorList>
            <person name="Lamendella R."/>
        </authorList>
    </citation>
    <scope>NUCLEOTIDE SEQUENCE [LARGE SCALE GENOMIC DNA]</scope>
    <source>
        <strain evidence="3 4">160A</strain>
    </source>
</reference>
<evidence type="ECO:0000256" key="1">
    <source>
        <dbReference type="ARBA" id="ARBA00022801"/>
    </source>
</evidence>
<comment type="caution">
    <text evidence="3">The sequence shown here is derived from an EMBL/GenBank/DDBJ whole genome shotgun (WGS) entry which is preliminary data.</text>
</comment>
<dbReference type="InterPro" id="IPR049492">
    <property type="entry name" value="BD-FAE-like_dom"/>
</dbReference>
<dbReference type="PANTHER" id="PTHR48081:SF13">
    <property type="entry name" value="ALPHA_BETA HYDROLASE"/>
    <property type="match status" value="1"/>
</dbReference>
<evidence type="ECO:0000313" key="3">
    <source>
        <dbReference type="EMBL" id="RCW37357.1"/>
    </source>
</evidence>
<sequence length="325" mass="36672">MKNIFFLTYLFILASNVSPQRNVIPVDTTFTVHSALNKIKQIYPVARIANEPLPEGVVEYRDITYTTLKNTAYGDRNLHLDLFRPEGGKRLPALIMIHGGGWSSGDKSMEIPLARQIAARGYVTITVEYQLSPEALYPAAVHNIKAALRWTRAHAKEYNIDPGKIAISGSSAGGQLAALIGLTSGVHKFEGDQGYKEHPTDVQAILVVDGSMNFLAPLSLNKPRKRNAADVVWLNGFYHEKPEIWKEASPVYYADEKAPPMLFLNSGYPRFHSGQDELIGILNRHTIYNETHTFHVKVHPFWLFHPWFHSTVEYMSNFLDKTLKK</sequence>
<keyword evidence="4" id="KW-1185">Reference proteome</keyword>
<dbReference type="Pfam" id="PF20434">
    <property type="entry name" value="BD-FAE"/>
    <property type="match status" value="1"/>
</dbReference>
<feature type="domain" description="BD-FAE-like" evidence="2">
    <location>
        <begin position="80"/>
        <end position="264"/>
    </location>
</feature>
<accession>A0A368V835</accession>
<protein>
    <submittedName>
        <fullName evidence="3">Acetyl esterase/lipase</fullName>
    </submittedName>
</protein>
<evidence type="ECO:0000259" key="2">
    <source>
        <dbReference type="Pfam" id="PF20434"/>
    </source>
</evidence>
<dbReference type="PANTHER" id="PTHR48081">
    <property type="entry name" value="AB HYDROLASE SUPERFAMILY PROTEIN C4A8.06C"/>
    <property type="match status" value="1"/>
</dbReference>
<proteinExistence type="predicted"/>
<gene>
    <name evidence="3" type="ORF">DFO77_10650</name>
</gene>
<dbReference type="SUPFAM" id="SSF53474">
    <property type="entry name" value="alpha/beta-Hydrolases"/>
    <property type="match status" value="1"/>
</dbReference>
<dbReference type="GO" id="GO:0016787">
    <property type="term" value="F:hydrolase activity"/>
    <property type="evidence" value="ECO:0007669"/>
    <property type="project" value="UniProtKB-KW"/>
</dbReference>
<evidence type="ECO:0000313" key="4">
    <source>
        <dbReference type="Proteomes" id="UP000252733"/>
    </source>
</evidence>
<dbReference type="RefSeq" id="WP_114436730.1">
    <property type="nucleotide sequence ID" value="NZ_QPIZ01000006.1"/>
</dbReference>
<dbReference type="InterPro" id="IPR029058">
    <property type="entry name" value="AB_hydrolase_fold"/>
</dbReference>
<keyword evidence="1" id="KW-0378">Hydrolase</keyword>
<dbReference type="AlphaFoldDB" id="A0A368V835"/>